<dbReference type="CDD" id="cd18476">
    <property type="entry name" value="BACK_KLHL38"/>
    <property type="match status" value="1"/>
</dbReference>
<sequence length="584" mass="67142">MDCLPLEVFHYKDKEQSSNLLLQLNRLRQDNILTDVLLCSDNKEIPCHRNVLVSSSPYFRAMFCHNFIERQQTKINLKGITSAILSSIIEYVYTGLISISMDIVLPLMQAASMLQYGRLFEACSSFLQEQLSPDNCLSMIRLSEIMNCKSLRDKAKDMAMKSFSDVSASEDLCELSLQELMGYLEDDSLCAEEEQVFETLVAWIHHDPLSRRGAISDLFKKVRLRHIHPTYLFQFIANDPLIQSSTLCTELIESVRRLMFSVSTKCLDSAVDFKPLWVAPRRYTYNDMLVVIGGRKNNEQTSREAIVFDEKSQKWQWLAKLPVRLYKASYVTLHSVLYVIGGLTTNTKHSEVSTTVYTLSLKTNQWRTAEPMLESRFSHQSVSYLHFIFVLGGLGPDRRLTDSVERYNSMFNQWESMAPMPEAMLHPAVAATNQRIYMFGGEDAMQNPLRIIQVYHIARNMWSKMENRTVKNVSAPAVVMDEKIYIIGGYTRRMIAYDTKANRFIKCGNLKERKMHHSATVLNNKLYVTGGRYVNGHDIIEDSDTFECYDPKTDTWKSKGSLPYKLFDHGSLTLTCVSQTWEKS</sequence>
<dbReference type="PROSITE" id="PS50097">
    <property type="entry name" value="BTB"/>
    <property type="match status" value="1"/>
</dbReference>
<dbReference type="Gene3D" id="1.25.40.420">
    <property type="match status" value="1"/>
</dbReference>
<dbReference type="RefSeq" id="XP_028282001.1">
    <property type="nucleotide sequence ID" value="XM_028426200.1"/>
</dbReference>
<dbReference type="Pfam" id="PF07707">
    <property type="entry name" value="BACK"/>
    <property type="match status" value="1"/>
</dbReference>
<dbReference type="InterPro" id="IPR056737">
    <property type="entry name" value="Beta-prop_ATRN-MKLN-like"/>
</dbReference>
<organism evidence="4 5">
    <name type="scientific">Parambassis ranga</name>
    <name type="common">Indian glassy fish</name>
    <dbReference type="NCBI Taxonomy" id="210632"/>
    <lineage>
        <taxon>Eukaryota</taxon>
        <taxon>Metazoa</taxon>
        <taxon>Chordata</taxon>
        <taxon>Craniata</taxon>
        <taxon>Vertebrata</taxon>
        <taxon>Euteleostomi</taxon>
        <taxon>Actinopterygii</taxon>
        <taxon>Neopterygii</taxon>
        <taxon>Teleostei</taxon>
        <taxon>Neoteleostei</taxon>
        <taxon>Acanthomorphata</taxon>
        <taxon>Ovalentaria</taxon>
        <taxon>Ambassidae</taxon>
        <taxon>Parambassis</taxon>
    </lineage>
</organism>
<dbReference type="InterPro" id="IPR017096">
    <property type="entry name" value="BTB-kelch_protein"/>
</dbReference>
<dbReference type="OrthoDB" id="45365at2759"/>
<proteinExistence type="predicted"/>
<accession>A0A6P7K2Q6</accession>
<dbReference type="InterPro" id="IPR011705">
    <property type="entry name" value="BACK"/>
</dbReference>
<keyword evidence="4" id="KW-1185">Reference proteome</keyword>
<dbReference type="InterPro" id="IPR000210">
    <property type="entry name" value="BTB/POZ_dom"/>
</dbReference>
<dbReference type="FunFam" id="1.25.40.420:FF:000001">
    <property type="entry name" value="Kelch-like family member 12"/>
    <property type="match status" value="1"/>
</dbReference>
<evidence type="ECO:0000313" key="4">
    <source>
        <dbReference type="Proteomes" id="UP000515145"/>
    </source>
</evidence>
<evidence type="ECO:0000259" key="3">
    <source>
        <dbReference type="PROSITE" id="PS50097"/>
    </source>
</evidence>
<dbReference type="Gene3D" id="2.120.10.80">
    <property type="entry name" value="Kelch-type beta propeller"/>
    <property type="match status" value="2"/>
</dbReference>
<keyword evidence="2" id="KW-0677">Repeat</keyword>
<dbReference type="Pfam" id="PF24981">
    <property type="entry name" value="Beta-prop_ATRN-LZTR1"/>
    <property type="match status" value="1"/>
</dbReference>
<dbReference type="SMART" id="SM00875">
    <property type="entry name" value="BACK"/>
    <property type="match status" value="1"/>
</dbReference>
<dbReference type="SUPFAM" id="SSF117281">
    <property type="entry name" value="Kelch motif"/>
    <property type="match status" value="1"/>
</dbReference>
<dbReference type="SMART" id="SM00225">
    <property type="entry name" value="BTB"/>
    <property type="match status" value="1"/>
</dbReference>
<dbReference type="GeneID" id="114448943"/>
<feature type="domain" description="BTB" evidence="3">
    <location>
        <begin position="34"/>
        <end position="101"/>
    </location>
</feature>
<dbReference type="AlphaFoldDB" id="A0A6P7K2Q6"/>
<dbReference type="PIRSF" id="PIRSF037037">
    <property type="entry name" value="Kelch-like_protein_gigaxonin"/>
    <property type="match status" value="1"/>
</dbReference>
<dbReference type="Gene3D" id="3.30.710.10">
    <property type="entry name" value="Potassium Channel Kv1.1, Chain A"/>
    <property type="match status" value="1"/>
</dbReference>
<evidence type="ECO:0000256" key="2">
    <source>
        <dbReference type="ARBA" id="ARBA00022737"/>
    </source>
</evidence>
<name>A0A6P7K2Q6_9TELE</name>
<evidence type="ECO:0000313" key="5">
    <source>
        <dbReference type="RefSeq" id="XP_028282001.1"/>
    </source>
</evidence>
<evidence type="ECO:0000256" key="1">
    <source>
        <dbReference type="ARBA" id="ARBA00022441"/>
    </source>
</evidence>
<dbReference type="InterPro" id="IPR030568">
    <property type="entry name" value="KLHL38_BACK"/>
</dbReference>
<dbReference type="InterPro" id="IPR006652">
    <property type="entry name" value="Kelch_1"/>
</dbReference>
<dbReference type="InParanoid" id="A0A6P7K2Q6"/>
<keyword evidence="1" id="KW-0880">Kelch repeat</keyword>
<dbReference type="SUPFAM" id="SSF54695">
    <property type="entry name" value="POZ domain"/>
    <property type="match status" value="1"/>
</dbReference>
<dbReference type="InterPro" id="IPR015915">
    <property type="entry name" value="Kelch-typ_b-propeller"/>
</dbReference>
<dbReference type="Proteomes" id="UP000515145">
    <property type="component" value="Chromosome 16"/>
</dbReference>
<reference evidence="5" key="1">
    <citation type="submission" date="2025-08" db="UniProtKB">
        <authorList>
            <consortium name="RefSeq"/>
        </authorList>
    </citation>
    <scope>IDENTIFICATION</scope>
</reference>
<dbReference type="PANTHER" id="PTHR45632:SF3">
    <property type="entry name" value="KELCH-LIKE PROTEIN 32"/>
    <property type="match status" value="1"/>
</dbReference>
<dbReference type="PANTHER" id="PTHR45632">
    <property type="entry name" value="LD33804P"/>
    <property type="match status" value="1"/>
</dbReference>
<dbReference type="Pfam" id="PF00651">
    <property type="entry name" value="BTB"/>
    <property type="match status" value="1"/>
</dbReference>
<dbReference type="SMART" id="SM00612">
    <property type="entry name" value="Kelch"/>
    <property type="match status" value="6"/>
</dbReference>
<gene>
    <name evidence="5" type="primary">LOC114448943</name>
</gene>
<dbReference type="InterPro" id="IPR011333">
    <property type="entry name" value="SKP1/BTB/POZ_sf"/>
</dbReference>
<protein>
    <submittedName>
        <fullName evidence="5">Kelch-like protein 38</fullName>
    </submittedName>
</protein>